<dbReference type="EMBL" id="BARW01007615">
    <property type="protein sequence ID" value="GAI74259.1"/>
    <property type="molecule type" value="Genomic_DNA"/>
</dbReference>
<reference evidence="2" key="1">
    <citation type="journal article" date="2014" name="Front. Microbiol.">
        <title>High frequency of phylogenetically diverse reductive dehalogenase-homologous genes in deep subseafloor sedimentary metagenomes.</title>
        <authorList>
            <person name="Kawai M."/>
            <person name="Futagami T."/>
            <person name="Toyoda A."/>
            <person name="Takaki Y."/>
            <person name="Nishi S."/>
            <person name="Hori S."/>
            <person name="Arai W."/>
            <person name="Tsubouchi T."/>
            <person name="Morono Y."/>
            <person name="Uchiyama I."/>
            <person name="Ito T."/>
            <person name="Fujiyama A."/>
            <person name="Inagaki F."/>
            <person name="Takami H."/>
        </authorList>
    </citation>
    <scope>NUCLEOTIDE SEQUENCE</scope>
    <source>
        <strain evidence="2">Expedition CK06-06</strain>
    </source>
</reference>
<feature type="region of interest" description="Disordered" evidence="1">
    <location>
        <begin position="74"/>
        <end position="99"/>
    </location>
</feature>
<proteinExistence type="predicted"/>
<dbReference type="AlphaFoldDB" id="X1T2J0"/>
<accession>X1T2J0</accession>
<organism evidence="2">
    <name type="scientific">marine sediment metagenome</name>
    <dbReference type="NCBI Taxonomy" id="412755"/>
    <lineage>
        <taxon>unclassified sequences</taxon>
        <taxon>metagenomes</taxon>
        <taxon>ecological metagenomes</taxon>
    </lineage>
</organism>
<feature type="compositionally biased region" description="Basic and acidic residues" evidence="1">
    <location>
        <begin position="78"/>
        <end position="92"/>
    </location>
</feature>
<gene>
    <name evidence="2" type="ORF">S12H4_15810</name>
</gene>
<protein>
    <submittedName>
        <fullName evidence="2">Uncharacterized protein</fullName>
    </submittedName>
</protein>
<sequence length="99" mass="11440">MSRLNISLKGDNYTDEQKRDMWYKINHDEQCPECDATFSMLQGPRGGLAFNIKCKYCHTVFWLTPFPEAGAYPVSVDRPPHEERRLPNENKGADFTGEQ</sequence>
<comment type="caution">
    <text evidence="2">The sequence shown here is derived from an EMBL/GenBank/DDBJ whole genome shotgun (WGS) entry which is preliminary data.</text>
</comment>
<name>X1T2J0_9ZZZZ</name>
<evidence type="ECO:0000256" key="1">
    <source>
        <dbReference type="SAM" id="MobiDB-lite"/>
    </source>
</evidence>
<evidence type="ECO:0000313" key="2">
    <source>
        <dbReference type="EMBL" id="GAI74259.1"/>
    </source>
</evidence>